<protein>
    <submittedName>
        <fullName evidence="1">Uncharacterized protein</fullName>
    </submittedName>
</protein>
<comment type="caution">
    <text evidence="1">The sequence shown here is derived from an EMBL/GenBank/DDBJ whole genome shotgun (WGS) entry which is preliminary data.</text>
</comment>
<evidence type="ECO:0000313" key="2">
    <source>
        <dbReference type="Proteomes" id="UP000298663"/>
    </source>
</evidence>
<accession>A0A4U5NTX3</accession>
<reference evidence="1 2" key="2">
    <citation type="journal article" date="2019" name="G3 (Bethesda)">
        <title>Hybrid Assembly of the Genome of the Entomopathogenic Nematode Steinernema carpocapsae Identifies the X-Chromosome.</title>
        <authorList>
            <person name="Serra L."/>
            <person name="Macchietto M."/>
            <person name="Macias-Munoz A."/>
            <person name="McGill C.J."/>
            <person name="Rodriguez I.M."/>
            <person name="Rodriguez B."/>
            <person name="Murad R."/>
            <person name="Mortazavi A."/>
        </authorList>
    </citation>
    <scope>NUCLEOTIDE SEQUENCE [LARGE SCALE GENOMIC DNA]</scope>
    <source>
        <strain evidence="1 2">ALL</strain>
    </source>
</reference>
<gene>
    <name evidence="1" type="ORF">L596_011451</name>
</gene>
<organism evidence="1 2">
    <name type="scientific">Steinernema carpocapsae</name>
    <name type="common">Entomopathogenic nematode</name>
    <dbReference type="NCBI Taxonomy" id="34508"/>
    <lineage>
        <taxon>Eukaryota</taxon>
        <taxon>Metazoa</taxon>
        <taxon>Ecdysozoa</taxon>
        <taxon>Nematoda</taxon>
        <taxon>Chromadorea</taxon>
        <taxon>Rhabditida</taxon>
        <taxon>Tylenchina</taxon>
        <taxon>Panagrolaimomorpha</taxon>
        <taxon>Strongyloidoidea</taxon>
        <taxon>Steinernematidae</taxon>
        <taxon>Steinernema</taxon>
    </lineage>
</organism>
<evidence type="ECO:0000313" key="1">
    <source>
        <dbReference type="EMBL" id="TKR86959.1"/>
    </source>
</evidence>
<proteinExistence type="predicted"/>
<reference evidence="1 2" key="1">
    <citation type="journal article" date="2015" name="Genome Biol.">
        <title>Comparative genomics of Steinernema reveals deeply conserved gene regulatory networks.</title>
        <authorList>
            <person name="Dillman A.R."/>
            <person name="Macchietto M."/>
            <person name="Porter C.F."/>
            <person name="Rogers A."/>
            <person name="Williams B."/>
            <person name="Antoshechkin I."/>
            <person name="Lee M.M."/>
            <person name="Goodwin Z."/>
            <person name="Lu X."/>
            <person name="Lewis E.E."/>
            <person name="Goodrich-Blair H."/>
            <person name="Stock S.P."/>
            <person name="Adams B.J."/>
            <person name="Sternberg P.W."/>
            <person name="Mortazavi A."/>
        </authorList>
    </citation>
    <scope>NUCLEOTIDE SEQUENCE [LARGE SCALE GENOMIC DNA]</scope>
    <source>
        <strain evidence="1 2">ALL</strain>
    </source>
</reference>
<name>A0A4U5NTX3_STECR</name>
<dbReference type="EMBL" id="AZBU02000003">
    <property type="protein sequence ID" value="TKR86959.1"/>
    <property type="molecule type" value="Genomic_DNA"/>
</dbReference>
<sequence>MIAVFLDWDPPDFRGNYARKLIAVPWMSPNNIRSGEYGLLTFSAPTFARRMFLVLLLLHFLPTPSGAFFANLFGGSSNSGCFCPPPPQCPSFLNACPPVNDCNFNSQPCNQGGFPMNGGQQSGGDYSQPEITNQIYQPQPGQPHISNTTYHVGSGPLPPNTVVS</sequence>
<dbReference type="AlphaFoldDB" id="A0A4U5NTX3"/>
<dbReference type="Proteomes" id="UP000298663">
    <property type="component" value="Unassembled WGS sequence"/>
</dbReference>
<keyword evidence="2" id="KW-1185">Reference proteome</keyword>